<evidence type="ECO:0000313" key="2">
    <source>
        <dbReference type="Proteomes" id="UP001165422"/>
    </source>
</evidence>
<proteinExistence type="predicted"/>
<keyword evidence="2" id="KW-1185">Reference proteome</keyword>
<evidence type="ECO:0000313" key="1">
    <source>
        <dbReference type="EMBL" id="MCC9295280.1"/>
    </source>
</evidence>
<accession>A0ABS8N877</accession>
<dbReference type="Proteomes" id="UP001165422">
    <property type="component" value="Unassembled WGS sequence"/>
</dbReference>
<reference evidence="1" key="1">
    <citation type="submission" date="2021-11" db="EMBL/GenBank/DDBJ databases">
        <authorList>
            <person name="Qingchun L."/>
            <person name="Dong Z."/>
            <person name="Zongwei Q."/>
            <person name="Jia Z."/>
            <person name="Duotao L."/>
        </authorList>
    </citation>
    <scope>NUCLEOTIDE SEQUENCE</scope>
    <source>
        <strain evidence="1">WLY-B-L2</strain>
    </source>
</reference>
<organism evidence="1 2">
    <name type="scientific">Clostridium aromativorans</name>
    <dbReference type="NCBI Taxonomy" id="2836848"/>
    <lineage>
        <taxon>Bacteria</taxon>
        <taxon>Bacillati</taxon>
        <taxon>Bacillota</taxon>
        <taxon>Clostridia</taxon>
        <taxon>Eubacteriales</taxon>
        <taxon>Clostridiaceae</taxon>
        <taxon>Clostridium</taxon>
    </lineage>
</organism>
<sequence>MGIKYCGGCNSRYDRKKFLYNLKKSFRYNFEVAQLDKVYDILIILCGCSSCCVNYSELKFKFKKILVRSEEDFNEVKNLLDQYSDEI</sequence>
<dbReference type="EMBL" id="JAJJPB010000012">
    <property type="protein sequence ID" value="MCC9295280.1"/>
    <property type="molecule type" value="Genomic_DNA"/>
</dbReference>
<comment type="caution">
    <text evidence="1">The sequence shown here is derived from an EMBL/GenBank/DDBJ whole genome shotgun (WGS) entry which is preliminary data.</text>
</comment>
<dbReference type="RefSeq" id="WP_150355353.1">
    <property type="nucleotide sequence ID" value="NZ_JAJJPB010000012.1"/>
</dbReference>
<name>A0ABS8N877_9CLOT</name>
<evidence type="ECO:0008006" key="3">
    <source>
        <dbReference type="Google" id="ProtNLM"/>
    </source>
</evidence>
<protein>
    <recommendedName>
        <fullName evidence="3">DUF1450 domain-containing protein</fullName>
    </recommendedName>
</protein>
<gene>
    <name evidence="1" type="ORF">LN736_10475</name>
</gene>